<gene>
    <name evidence="2" type="ORF">HII12_000739</name>
</gene>
<evidence type="ECO:0000256" key="1">
    <source>
        <dbReference type="SAM" id="MobiDB-lite"/>
    </source>
</evidence>
<proteinExistence type="predicted"/>
<feature type="compositionally biased region" description="Polar residues" evidence="1">
    <location>
        <begin position="157"/>
        <end position="175"/>
    </location>
</feature>
<dbReference type="EMBL" id="JABCYN010000009">
    <property type="protein sequence ID" value="KAF6015580.1"/>
    <property type="molecule type" value="Genomic_DNA"/>
</dbReference>
<sequence length="297" mass="32288">MSASRSFSPTPDAPAYVPQSNYSASQASRPHLSGKMQKTAIGFDEKIEEPKFKTSLTEFSVSKFGPPPPRAHRSQDVIDRERRLKEEKIREQQIRKDAMDRARESLRISAPAQPQLNSPMQPPRQFGIQQPSAQSEAPPRSNSVTPPPPYVSSPPSAHQSVDKSSTLGHISPQNASDSPMKSPPVSSSPPSFHHVSSPPPTHPRPNWSQQDQQSHASSGSPSAGLSPDELKKLVAKKKKKKTPPARPPKKPSLTAKLSSQNSVQTPEKDSTPGSPSSTANGSHIRELQQRLNNLNLG</sequence>
<feature type="compositionally biased region" description="Polar residues" evidence="1">
    <location>
        <begin position="18"/>
        <end position="28"/>
    </location>
</feature>
<comment type="caution">
    <text evidence="2">The sequence shown here is derived from an EMBL/GenBank/DDBJ whole genome shotgun (WGS) entry which is preliminary data.</text>
</comment>
<accession>A0A8H6EYZ2</accession>
<name>A0A8H6EYZ2_DEKBR</name>
<feature type="compositionally biased region" description="Basic residues" evidence="1">
    <location>
        <begin position="233"/>
        <end position="249"/>
    </location>
</feature>
<protein>
    <submittedName>
        <fullName evidence="2">Uncharacterized protein</fullName>
    </submittedName>
</protein>
<dbReference type="Proteomes" id="UP000568158">
    <property type="component" value="Unassembled WGS sequence"/>
</dbReference>
<feature type="compositionally biased region" description="Low complexity" evidence="1">
    <location>
        <begin position="204"/>
        <end position="227"/>
    </location>
</feature>
<feature type="compositionally biased region" description="Low complexity" evidence="1">
    <location>
        <begin position="176"/>
        <end position="196"/>
    </location>
</feature>
<organism evidence="2 3">
    <name type="scientific">Dekkera bruxellensis</name>
    <name type="common">Brettanomyces custersii</name>
    <dbReference type="NCBI Taxonomy" id="5007"/>
    <lineage>
        <taxon>Eukaryota</taxon>
        <taxon>Fungi</taxon>
        <taxon>Dikarya</taxon>
        <taxon>Ascomycota</taxon>
        <taxon>Saccharomycotina</taxon>
        <taxon>Pichiomycetes</taxon>
        <taxon>Pichiales</taxon>
        <taxon>Pichiaceae</taxon>
        <taxon>Brettanomyces</taxon>
    </lineage>
</organism>
<feature type="region of interest" description="Disordered" evidence="1">
    <location>
        <begin position="1"/>
        <end position="44"/>
    </location>
</feature>
<reference evidence="2 3" key="1">
    <citation type="journal article" date="2020" name="Appl. Microbiol. Biotechnol.">
        <title>Targeted gene deletion in Brettanomyces bruxellensis with an expression-free CRISPR-Cas9 system.</title>
        <authorList>
            <person name="Varela C."/>
            <person name="Bartel C."/>
            <person name="Onetto C."/>
            <person name="Borneman A."/>
        </authorList>
    </citation>
    <scope>NUCLEOTIDE SEQUENCE [LARGE SCALE GENOMIC DNA]</scope>
    <source>
        <strain evidence="2 3">AWRI1613</strain>
    </source>
</reference>
<evidence type="ECO:0000313" key="3">
    <source>
        <dbReference type="Proteomes" id="UP000568158"/>
    </source>
</evidence>
<feature type="region of interest" description="Disordered" evidence="1">
    <location>
        <begin position="58"/>
        <end position="297"/>
    </location>
</feature>
<evidence type="ECO:0000313" key="2">
    <source>
        <dbReference type="EMBL" id="KAF6015580.1"/>
    </source>
</evidence>
<feature type="compositionally biased region" description="Polar residues" evidence="1">
    <location>
        <begin position="255"/>
        <end position="281"/>
    </location>
</feature>
<dbReference type="AlphaFoldDB" id="A0A8H6EYZ2"/>
<feature type="compositionally biased region" description="Basic and acidic residues" evidence="1">
    <location>
        <begin position="73"/>
        <end position="106"/>
    </location>
</feature>